<comment type="caution">
    <text evidence="8">The sequence shown here is derived from an EMBL/GenBank/DDBJ whole genome shotgun (WGS) entry which is preliminary data.</text>
</comment>
<feature type="domain" description="AMP-dependent synthetase/ligase" evidence="6">
    <location>
        <begin position="10"/>
        <end position="387"/>
    </location>
</feature>
<evidence type="ECO:0000256" key="4">
    <source>
        <dbReference type="ARBA" id="ARBA00066616"/>
    </source>
</evidence>
<evidence type="ECO:0000259" key="7">
    <source>
        <dbReference type="Pfam" id="PF13193"/>
    </source>
</evidence>
<evidence type="ECO:0000256" key="1">
    <source>
        <dbReference type="ARBA" id="ARBA00006432"/>
    </source>
</evidence>
<evidence type="ECO:0000313" key="8">
    <source>
        <dbReference type="EMBL" id="GGC89504.1"/>
    </source>
</evidence>
<dbReference type="AlphaFoldDB" id="A0A916UW09"/>
<accession>A0A916UW09</accession>
<dbReference type="EC" id="6.2.1.44" evidence="4"/>
<dbReference type="InterPro" id="IPR000873">
    <property type="entry name" value="AMP-dep_synth/lig_dom"/>
</dbReference>
<dbReference type="GO" id="GO:0031956">
    <property type="term" value="F:medium-chain fatty acid-CoA ligase activity"/>
    <property type="evidence" value="ECO:0007669"/>
    <property type="project" value="TreeGrafter"/>
</dbReference>
<dbReference type="Proteomes" id="UP000637002">
    <property type="component" value="Unassembled WGS sequence"/>
</dbReference>
<dbReference type="InterPro" id="IPR042099">
    <property type="entry name" value="ANL_N_sf"/>
</dbReference>
<reference evidence="8" key="1">
    <citation type="journal article" date="2014" name="Int. J. Syst. Evol. Microbiol.">
        <title>Complete genome sequence of Corynebacterium casei LMG S-19264T (=DSM 44701T), isolated from a smear-ripened cheese.</title>
        <authorList>
            <consortium name="US DOE Joint Genome Institute (JGI-PGF)"/>
            <person name="Walter F."/>
            <person name="Albersmeier A."/>
            <person name="Kalinowski J."/>
            <person name="Ruckert C."/>
        </authorList>
    </citation>
    <scope>NUCLEOTIDE SEQUENCE</scope>
    <source>
        <strain evidence="8">CGMCC 1.12919</strain>
    </source>
</reference>
<dbReference type="PANTHER" id="PTHR43201">
    <property type="entry name" value="ACYL-COA SYNTHETASE"/>
    <property type="match status" value="1"/>
</dbReference>
<comment type="similarity">
    <text evidence="1">Belongs to the ATP-dependent AMP-binding enzyme family.</text>
</comment>
<gene>
    <name evidence="8" type="ORF">GCM10010994_54180</name>
</gene>
<dbReference type="InterPro" id="IPR045851">
    <property type="entry name" value="AMP-bd_C_sf"/>
</dbReference>
<dbReference type="Pfam" id="PF00501">
    <property type="entry name" value="AMP-binding"/>
    <property type="match status" value="1"/>
</dbReference>
<dbReference type="Gene3D" id="3.40.50.12780">
    <property type="entry name" value="N-terminal domain of ligase-like"/>
    <property type="match status" value="1"/>
</dbReference>
<dbReference type="RefSeq" id="WP_188612298.1">
    <property type="nucleotide sequence ID" value="NZ_BMGG01000011.1"/>
</dbReference>
<reference evidence="8" key="2">
    <citation type="submission" date="2020-09" db="EMBL/GenBank/DDBJ databases">
        <authorList>
            <person name="Sun Q."/>
            <person name="Zhou Y."/>
        </authorList>
    </citation>
    <scope>NUCLEOTIDE SEQUENCE</scope>
    <source>
        <strain evidence="8">CGMCC 1.12919</strain>
    </source>
</reference>
<evidence type="ECO:0000313" key="9">
    <source>
        <dbReference type="Proteomes" id="UP000637002"/>
    </source>
</evidence>
<dbReference type="EMBL" id="BMGG01000011">
    <property type="protein sequence ID" value="GGC89504.1"/>
    <property type="molecule type" value="Genomic_DNA"/>
</dbReference>
<evidence type="ECO:0000256" key="2">
    <source>
        <dbReference type="ARBA" id="ARBA00022598"/>
    </source>
</evidence>
<dbReference type="SUPFAM" id="SSF56801">
    <property type="entry name" value="Acetyl-CoA synthetase-like"/>
    <property type="match status" value="1"/>
</dbReference>
<dbReference type="FunFam" id="3.30.300.30:FF:000008">
    <property type="entry name" value="2,3-dihydroxybenzoate-AMP ligase"/>
    <property type="match status" value="1"/>
</dbReference>
<protein>
    <recommendedName>
        <fullName evidence="5">3-methylmercaptopropionyl-CoA ligase</fullName>
        <ecNumber evidence="4">6.2.1.44</ecNumber>
    </recommendedName>
</protein>
<keyword evidence="2" id="KW-0436">Ligase</keyword>
<evidence type="ECO:0000259" key="6">
    <source>
        <dbReference type="Pfam" id="PF00501"/>
    </source>
</evidence>
<dbReference type="InterPro" id="IPR025110">
    <property type="entry name" value="AMP-bd_C"/>
</dbReference>
<keyword evidence="9" id="KW-1185">Reference proteome</keyword>
<dbReference type="PANTHER" id="PTHR43201:SF5">
    <property type="entry name" value="MEDIUM-CHAIN ACYL-COA LIGASE ACSF2, MITOCHONDRIAL"/>
    <property type="match status" value="1"/>
</dbReference>
<evidence type="ECO:0000256" key="5">
    <source>
        <dbReference type="ARBA" id="ARBA00067668"/>
    </source>
</evidence>
<proteinExistence type="inferred from homology"/>
<evidence type="ECO:0000256" key="3">
    <source>
        <dbReference type="ARBA" id="ARBA00051915"/>
    </source>
</evidence>
<name>A0A916UW09_9HYPH</name>
<feature type="domain" description="AMP-binding enzyme C-terminal" evidence="7">
    <location>
        <begin position="437"/>
        <end position="512"/>
    </location>
</feature>
<dbReference type="Pfam" id="PF13193">
    <property type="entry name" value="AMP-binding_C"/>
    <property type="match status" value="1"/>
</dbReference>
<dbReference type="Gene3D" id="3.30.300.30">
    <property type="match status" value="1"/>
</dbReference>
<dbReference type="GO" id="GO:0006631">
    <property type="term" value="P:fatty acid metabolic process"/>
    <property type="evidence" value="ECO:0007669"/>
    <property type="project" value="TreeGrafter"/>
</dbReference>
<sequence>MQTFVDLAARLEARGSSPALVCQGRAHTAGALADEAGRIARALMAAGVGRGERVCVWLPNGPEFVLIELATAMIGAVFVPIHTRYGSSELANILGQAEPAMLVYQRAFLQADLDATLLKAAPQVAAGAPQAAAVRFVSLDGSRHAGVTTWSDLLAGADAVPESALEAARAAVRPDDPAVCIFTSGTTGVPKGAMLSHRAILTTEQRVGDAMGIADGDRVLYAAPLPSVFGCCNALVATWSHDACLVLMPTFEAGEALATIEAERCTMIYGVPTMFVMLLGHPAFAAERTRSLRGGIVGGAPCAPALAEAIMHDLGVKDLVSGYGMSETCAVISITRIGDPPPVVAQTVGRPLPGVEIRIVDPAADVLVAAEEGEICIRGINLMLGYFGGSSGLKRPFPDGWFRTGDLGTIDADGNLRITGRCSDMILVGGFNVYPVEIEALLARHPAVSQAHVVGIPDERMGERPVAFVQLDAHVRVGAEELAQYCTENIAKYKVPARFIFVDDFPMTPLGKIQKFELKKMATQVGA</sequence>
<organism evidence="8 9">
    <name type="scientific">Chelatococcus reniformis</name>
    <dbReference type="NCBI Taxonomy" id="1494448"/>
    <lineage>
        <taxon>Bacteria</taxon>
        <taxon>Pseudomonadati</taxon>
        <taxon>Pseudomonadota</taxon>
        <taxon>Alphaproteobacteria</taxon>
        <taxon>Hyphomicrobiales</taxon>
        <taxon>Chelatococcaceae</taxon>
        <taxon>Chelatococcus</taxon>
    </lineage>
</organism>
<comment type="catalytic activity">
    <reaction evidence="3">
        <text>3-(methylsulfanyl)propanoate + ATP + CoA = 3-(methylsulfanyl)propanoyl-CoA + AMP + diphosphate</text>
        <dbReference type="Rhea" id="RHEA:43052"/>
        <dbReference type="ChEBI" id="CHEBI:30616"/>
        <dbReference type="ChEBI" id="CHEBI:33019"/>
        <dbReference type="ChEBI" id="CHEBI:49016"/>
        <dbReference type="ChEBI" id="CHEBI:57287"/>
        <dbReference type="ChEBI" id="CHEBI:82815"/>
        <dbReference type="ChEBI" id="CHEBI:456215"/>
        <dbReference type="EC" id="6.2.1.44"/>
    </reaction>
    <physiologicalReaction direction="left-to-right" evidence="3">
        <dbReference type="Rhea" id="RHEA:43053"/>
    </physiologicalReaction>
</comment>